<feature type="region of interest" description="Disordered" evidence="1">
    <location>
        <begin position="90"/>
        <end position="154"/>
    </location>
</feature>
<feature type="compositionally biased region" description="Acidic residues" evidence="1">
    <location>
        <begin position="107"/>
        <end position="131"/>
    </location>
</feature>
<organism evidence="2 3">
    <name type="scientific">Gossypium raimondii</name>
    <name type="common">Peruvian cotton</name>
    <name type="synonym">Gossypium klotzschianum subsp. raimondii</name>
    <dbReference type="NCBI Taxonomy" id="29730"/>
    <lineage>
        <taxon>Eukaryota</taxon>
        <taxon>Viridiplantae</taxon>
        <taxon>Streptophyta</taxon>
        <taxon>Embryophyta</taxon>
        <taxon>Tracheophyta</taxon>
        <taxon>Spermatophyta</taxon>
        <taxon>Magnoliopsida</taxon>
        <taxon>eudicotyledons</taxon>
        <taxon>Gunneridae</taxon>
        <taxon>Pentapetalae</taxon>
        <taxon>rosids</taxon>
        <taxon>malvids</taxon>
        <taxon>Malvales</taxon>
        <taxon>Malvaceae</taxon>
        <taxon>Malvoideae</taxon>
        <taxon>Gossypium</taxon>
    </lineage>
</organism>
<evidence type="ECO:0000313" key="3">
    <source>
        <dbReference type="Proteomes" id="UP000593578"/>
    </source>
</evidence>
<proteinExistence type="predicted"/>
<name>A0A7J8PF55_GOSRA</name>
<evidence type="ECO:0000256" key="1">
    <source>
        <dbReference type="SAM" id="MobiDB-lite"/>
    </source>
</evidence>
<dbReference type="EMBL" id="JABEZZ010000006">
    <property type="protein sequence ID" value="MBA0587756.1"/>
    <property type="molecule type" value="Genomic_DNA"/>
</dbReference>
<dbReference type="Proteomes" id="UP000593578">
    <property type="component" value="Unassembled WGS sequence"/>
</dbReference>
<reference evidence="2 3" key="1">
    <citation type="journal article" date="2019" name="Genome Biol. Evol.">
        <title>Insights into the evolution of the New World diploid cottons (Gossypium, subgenus Houzingenia) based on genome sequencing.</title>
        <authorList>
            <person name="Grover C.E."/>
            <person name="Arick M.A. 2nd"/>
            <person name="Thrash A."/>
            <person name="Conover J.L."/>
            <person name="Sanders W.S."/>
            <person name="Peterson D.G."/>
            <person name="Frelichowski J.E."/>
            <person name="Scheffler J.A."/>
            <person name="Scheffler B.E."/>
            <person name="Wendel J.F."/>
        </authorList>
    </citation>
    <scope>NUCLEOTIDE SEQUENCE [LARGE SCALE GENOMIC DNA]</scope>
    <source>
        <strain evidence="2">8</strain>
        <tissue evidence="2">Leaf</tissue>
    </source>
</reference>
<gene>
    <name evidence="2" type="ORF">Gorai_000878</name>
</gene>
<dbReference type="AlphaFoldDB" id="A0A7J8PF55"/>
<comment type="caution">
    <text evidence="2">The sequence shown here is derived from an EMBL/GenBank/DDBJ whole genome shotgun (WGS) entry which is preliminary data.</text>
</comment>
<sequence length="154" mass="18029">MVAPDEEDLCETFLGKVLNKFQETTTSVEYMPWFQHTEKPYLLSMEERSKQIRPRGHDDRLRIIGVFFVTPPSPVYYAPMTISMPTQMPTMEETRREARMEPHSTTEEGDEVEDEGRSEDEDNEYDEEEEPTPQLVLKNPTRNRQPPFCCTHLG</sequence>
<accession>A0A7J8PF55</accession>
<protein>
    <submittedName>
        <fullName evidence="2">Uncharacterized protein</fullName>
    </submittedName>
</protein>
<feature type="compositionally biased region" description="Basic and acidic residues" evidence="1">
    <location>
        <begin position="92"/>
        <end position="106"/>
    </location>
</feature>
<evidence type="ECO:0000313" key="2">
    <source>
        <dbReference type="EMBL" id="MBA0587756.1"/>
    </source>
</evidence>